<dbReference type="InterPro" id="IPR014710">
    <property type="entry name" value="RmlC-like_jellyroll"/>
</dbReference>
<evidence type="ECO:0000256" key="4">
    <source>
        <dbReference type="ARBA" id="ARBA00023163"/>
    </source>
</evidence>
<evidence type="ECO:0000259" key="5">
    <source>
        <dbReference type="PROSITE" id="PS50042"/>
    </source>
</evidence>
<dbReference type="PROSITE" id="PS51063">
    <property type="entry name" value="HTH_CRP_2"/>
    <property type="match status" value="1"/>
</dbReference>
<dbReference type="SUPFAM" id="SSF51206">
    <property type="entry name" value="cAMP-binding domain-like"/>
    <property type="match status" value="1"/>
</dbReference>
<dbReference type="Gene3D" id="1.10.10.10">
    <property type="entry name" value="Winged helix-like DNA-binding domain superfamily/Winged helix DNA-binding domain"/>
    <property type="match status" value="1"/>
</dbReference>
<name>A0ABW0TL28_9BACL</name>
<dbReference type="PROSITE" id="PS50042">
    <property type="entry name" value="CNMP_BINDING_3"/>
    <property type="match status" value="1"/>
</dbReference>
<feature type="domain" description="HTH crp-type" evidence="6">
    <location>
        <begin position="145"/>
        <end position="219"/>
    </location>
</feature>
<sequence length="225" mass="26063">MNIEDYPNNSPWLDKLPFDWSLLLTEGELTRVKKNTHLYHVGEIIDVVYIVLEGRVRLYLINEEGKEKTIAIIGENGLLGEYKMQNRNAYVTSTVTVSETKLLKVKKTHFEDLLLQHRQLAKQRIEMLSMKVELLAHSSLHLSFGNSQERIVQTFLQLASMYGEIENQKAVKISIIFTHQEIADLVGTTRVTVVNVVKNLMELGLIEKKGRYYYISDVQKLRDYH</sequence>
<protein>
    <submittedName>
        <fullName evidence="7">Crp/Fnr family transcriptional regulator</fullName>
    </submittedName>
</protein>
<feature type="domain" description="Cyclic nucleotide-binding" evidence="5">
    <location>
        <begin position="32"/>
        <end position="131"/>
    </location>
</feature>
<proteinExistence type="predicted"/>
<keyword evidence="4" id="KW-0804">Transcription</keyword>
<dbReference type="SMART" id="SM00100">
    <property type="entry name" value="cNMP"/>
    <property type="match status" value="1"/>
</dbReference>
<dbReference type="InterPro" id="IPR050397">
    <property type="entry name" value="Env_Response_Regulators"/>
</dbReference>
<dbReference type="SMART" id="SM00419">
    <property type="entry name" value="HTH_CRP"/>
    <property type="match status" value="1"/>
</dbReference>
<dbReference type="Pfam" id="PF00027">
    <property type="entry name" value="cNMP_binding"/>
    <property type="match status" value="1"/>
</dbReference>
<reference evidence="8" key="1">
    <citation type="journal article" date="2019" name="Int. J. Syst. Evol. Microbiol.">
        <title>The Global Catalogue of Microorganisms (GCM) 10K type strain sequencing project: providing services to taxonomists for standard genome sequencing and annotation.</title>
        <authorList>
            <consortium name="The Broad Institute Genomics Platform"/>
            <consortium name="The Broad Institute Genome Sequencing Center for Infectious Disease"/>
            <person name="Wu L."/>
            <person name="Ma J."/>
        </authorList>
    </citation>
    <scope>NUCLEOTIDE SEQUENCE [LARGE SCALE GENOMIC DNA]</scope>
    <source>
        <strain evidence="8">CGMCC 4.1434</strain>
    </source>
</reference>
<dbReference type="SUPFAM" id="SSF46785">
    <property type="entry name" value="Winged helix' DNA-binding domain"/>
    <property type="match status" value="1"/>
</dbReference>
<dbReference type="CDD" id="cd00038">
    <property type="entry name" value="CAP_ED"/>
    <property type="match status" value="1"/>
</dbReference>
<evidence type="ECO:0000313" key="7">
    <source>
        <dbReference type="EMBL" id="MFC5590125.1"/>
    </source>
</evidence>
<organism evidence="7 8">
    <name type="scientific">Sporosarcina soli</name>
    <dbReference type="NCBI Taxonomy" id="334736"/>
    <lineage>
        <taxon>Bacteria</taxon>
        <taxon>Bacillati</taxon>
        <taxon>Bacillota</taxon>
        <taxon>Bacilli</taxon>
        <taxon>Bacillales</taxon>
        <taxon>Caryophanaceae</taxon>
        <taxon>Sporosarcina</taxon>
    </lineage>
</organism>
<dbReference type="PANTHER" id="PTHR24567">
    <property type="entry name" value="CRP FAMILY TRANSCRIPTIONAL REGULATORY PROTEIN"/>
    <property type="match status" value="1"/>
</dbReference>
<dbReference type="InterPro" id="IPR000595">
    <property type="entry name" value="cNMP-bd_dom"/>
</dbReference>
<dbReference type="Gene3D" id="2.60.120.10">
    <property type="entry name" value="Jelly Rolls"/>
    <property type="match status" value="1"/>
</dbReference>
<keyword evidence="2" id="KW-0238">DNA-binding</keyword>
<keyword evidence="1" id="KW-0805">Transcription regulation</keyword>
<dbReference type="PANTHER" id="PTHR24567:SF26">
    <property type="entry name" value="REGULATORY PROTEIN YEIL"/>
    <property type="match status" value="1"/>
</dbReference>
<dbReference type="InterPro" id="IPR012318">
    <property type="entry name" value="HTH_CRP"/>
</dbReference>
<accession>A0ABW0TL28</accession>
<dbReference type="Pfam" id="PF13545">
    <property type="entry name" value="HTH_Crp_2"/>
    <property type="match status" value="1"/>
</dbReference>
<dbReference type="InterPro" id="IPR036388">
    <property type="entry name" value="WH-like_DNA-bd_sf"/>
</dbReference>
<keyword evidence="8" id="KW-1185">Reference proteome</keyword>
<evidence type="ECO:0000256" key="3">
    <source>
        <dbReference type="ARBA" id="ARBA00023159"/>
    </source>
</evidence>
<dbReference type="Proteomes" id="UP001596109">
    <property type="component" value="Unassembled WGS sequence"/>
</dbReference>
<evidence type="ECO:0000313" key="8">
    <source>
        <dbReference type="Proteomes" id="UP001596109"/>
    </source>
</evidence>
<keyword evidence="3" id="KW-0010">Activator</keyword>
<comment type="caution">
    <text evidence="7">The sequence shown here is derived from an EMBL/GenBank/DDBJ whole genome shotgun (WGS) entry which is preliminary data.</text>
</comment>
<dbReference type="InterPro" id="IPR036390">
    <property type="entry name" value="WH_DNA-bd_sf"/>
</dbReference>
<dbReference type="RefSeq" id="WP_381436070.1">
    <property type="nucleotide sequence ID" value="NZ_JBHSNO010000007.1"/>
</dbReference>
<evidence type="ECO:0000256" key="1">
    <source>
        <dbReference type="ARBA" id="ARBA00023015"/>
    </source>
</evidence>
<dbReference type="EMBL" id="JBHSNO010000007">
    <property type="protein sequence ID" value="MFC5590125.1"/>
    <property type="molecule type" value="Genomic_DNA"/>
</dbReference>
<evidence type="ECO:0000256" key="2">
    <source>
        <dbReference type="ARBA" id="ARBA00023125"/>
    </source>
</evidence>
<evidence type="ECO:0000259" key="6">
    <source>
        <dbReference type="PROSITE" id="PS51063"/>
    </source>
</evidence>
<gene>
    <name evidence="7" type="ORF">ACFPRA_14555</name>
</gene>
<dbReference type="InterPro" id="IPR018490">
    <property type="entry name" value="cNMP-bd_dom_sf"/>
</dbReference>